<evidence type="ECO:0000259" key="2">
    <source>
        <dbReference type="Pfam" id="PF13968"/>
    </source>
</evidence>
<sequence>MSAVKNIIGRPEIGKFWNAWDIQIFVLLSLSLQGFLVLSASYRKRATKKWVVTLISLAYFLAEWVTPYGLGLISNRQQITTATANLYALWAPFLLFHLSGPDNISSLSHRENEESTKQLVQLVSQFIAIFFILQRSFQSTDALIFLPAILVFYVGLLKNAERIGAQNFARQNKWKNSSVPTTQKMERNPGPDYEKLSGAHLAMREAHLPMEVRSFQMPPKKFKASSECDHHLPDEEEGDKSLLKFAHFFFKNFKGFMGGTSFSPEQRQFTRHFFLKRSVDDVFKIVEMELSIMHDALHTKAVAAQRKIGSIIRVSSASSILVASLLFFLHDKGRFLKIDVIITYVLIFGAIVLEILSLLMLRLSDWYLIAYKQYNWAKCIAAAIVNQRRWSESVSKFNIISYSLHKNPTVISKLPCAQPYMELLSAFRIIQTTTSDSTPKSVRYKIFKELKMKSEIAENIDTATKICSQRGDWALMQSSCYSQFKWSLGEIEYGKSLLLWHIATDLCFYRCRSSPEDFSEFCKTISDYMLYLLVKKPTMMVSVAGYWLQVFWDTSEEAKRLVHMRSIGDHSEACKAILSVDTEFEPAVLKGDASESVLFDACRLAKQLMEKKEPWKLMSKVWIELLGYAAVNCEANVHAQQLSQGGELLTFVWLMMNHLGLGMQFHDKPARTRYKVVVKK</sequence>
<feature type="domain" description="DUF4220" evidence="2">
    <location>
        <begin position="57"/>
        <end position="402"/>
    </location>
</feature>
<dbReference type="AlphaFoldDB" id="A0A7J7HJU3"/>
<feature type="transmembrane region" description="Helical" evidence="1">
    <location>
        <begin position="341"/>
        <end position="361"/>
    </location>
</feature>
<keyword evidence="4" id="KW-1185">Reference proteome</keyword>
<feature type="transmembrane region" description="Helical" evidence="1">
    <location>
        <begin position="50"/>
        <end position="73"/>
    </location>
</feature>
<comment type="caution">
    <text evidence="3">The sequence shown here is derived from an EMBL/GenBank/DDBJ whole genome shotgun (WGS) entry which is preliminary data.</text>
</comment>
<dbReference type="InterPro" id="IPR007658">
    <property type="entry name" value="DUF594"/>
</dbReference>
<dbReference type="Proteomes" id="UP000593564">
    <property type="component" value="Unassembled WGS sequence"/>
</dbReference>
<accession>A0A7J7HJU3</accession>
<dbReference type="InterPro" id="IPR025315">
    <property type="entry name" value="DUF4220"/>
</dbReference>
<protein>
    <recommendedName>
        <fullName evidence="2">DUF4220 domain-containing protein</fullName>
    </recommendedName>
</protein>
<reference evidence="3 4" key="2">
    <citation type="submission" date="2020-07" db="EMBL/GenBank/DDBJ databases">
        <title>Genome assembly of wild tea tree DASZ reveals pedigree and selection history of tea varieties.</title>
        <authorList>
            <person name="Zhang W."/>
        </authorList>
    </citation>
    <scope>NUCLEOTIDE SEQUENCE [LARGE SCALE GENOMIC DNA]</scope>
    <source>
        <strain evidence="4">cv. G240</strain>
        <tissue evidence="3">Leaf</tissue>
    </source>
</reference>
<keyword evidence="1" id="KW-0472">Membrane</keyword>
<feature type="transmembrane region" description="Helical" evidence="1">
    <location>
        <begin position="310"/>
        <end position="329"/>
    </location>
</feature>
<reference evidence="4" key="1">
    <citation type="journal article" date="2020" name="Nat. Commun.">
        <title>Genome assembly of wild tea tree DASZ reveals pedigree and selection history of tea varieties.</title>
        <authorList>
            <person name="Zhang W."/>
            <person name="Zhang Y."/>
            <person name="Qiu H."/>
            <person name="Guo Y."/>
            <person name="Wan H."/>
            <person name="Zhang X."/>
            <person name="Scossa F."/>
            <person name="Alseekh S."/>
            <person name="Zhang Q."/>
            <person name="Wang P."/>
            <person name="Xu L."/>
            <person name="Schmidt M.H."/>
            <person name="Jia X."/>
            <person name="Li D."/>
            <person name="Zhu A."/>
            <person name="Guo F."/>
            <person name="Chen W."/>
            <person name="Ni D."/>
            <person name="Usadel B."/>
            <person name="Fernie A.R."/>
            <person name="Wen W."/>
        </authorList>
    </citation>
    <scope>NUCLEOTIDE SEQUENCE [LARGE SCALE GENOMIC DNA]</scope>
    <source>
        <strain evidence="4">cv. G240</strain>
    </source>
</reference>
<proteinExistence type="predicted"/>
<dbReference type="Pfam" id="PF13968">
    <property type="entry name" value="DUF4220"/>
    <property type="match status" value="1"/>
</dbReference>
<evidence type="ECO:0000313" key="4">
    <source>
        <dbReference type="Proteomes" id="UP000593564"/>
    </source>
</evidence>
<dbReference type="Pfam" id="PF04578">
    <property type="entry name" value="DUF594"/>
    <property type="match status" value="1"/>
</dbReference>
<dbReference type="PANTHER" id="PTHR31325">
    <property type="entry name" value="OS01G0798800 PROTEIN-RELATED"/>
    <property type="match status" value="1"/>
</dbReference>
<name>A0A7J7HJU3_CAMSI</name>
<evidence type="ECO:0000256" key="1">
    <source>
        <dbReference type="SAM" id="Phobius"/>
    </source>
</evidence>
<feature type="transmembrane region" description="Helical" evidence="1">
    <location>
        <begin position="143"/>
        <end position="160"/>
    </location>
</feature>
<keyword evidence="1" id="KW-0812">Transmembrane</keyword>
<gene>
    <name evidence="3" type="ORF">HYC85_010641</name>
</gene>
<dbReference type="EMBL" id="JACBKZ010000004">
    <property type="protein sequence ID" value="KAF5952697.1"/>
    <property type="molecule type" value="Genomic_DNA"/>
</dbReference>
<organism evidence="3 4">
    <name type="scientific">Camellia sinensis</name>
    <name type="common">Tea plant</name>
    <name type="synonym">Thea sinensis</name>
    <dbReference type="NCBI Taxonomy" id="4442"/>
    <lineage>
        <taxon>Eukaryota</taxon>
        <taxon>Viridiplantae</taxon>
        <taxon>Streptophyta</taxon>
        <taxon>Embryophyta</taxon>
        <taxon>Tracheophyta</taxon>
        <taxon>Spermatophyta</taxon>
        <taxon>Magnoliopsida</taxon>
        <taxon>eudicotyledons</taxon>
        <taxon>Gunneridae</taxon>
        <taxon>Pentapetalae</taxon>
        <taxon>asterids</taxon>
        <taxon>Ericales</taxon>
        <taxon>Theaceae</taxon>
        <taxon>Camellia</taxon>
    </lineage>
</organism>
<keyword evidence="1" id="KW-1133">Transmembrane helix</keyword>
<feature type="transmembrane region" description="Helical" evidence="1">
    <location>
        <begin position="20"/>
        <end position="38"/>
    </location>
</feature>
<evidence type="ECO:0000313" key="3">
    <source>
        <dbReference type="EMBL" id="KAF5952697.1"/>
    </source>
</evidence>